<evidence type="ECO:0000259" key="1">
    <source>
        <dbReference type="Pfam" id="PF07287"/>
    </source>
</evidence>
<dbReference type="EMBL" id="SKBQ01000075">
    <property type="protein sequence ID" value="TPX08644.1"/>
    <property type="molecule type" value="Genomic_DNA"/>
</dbReference>
<dbReference type="Proteomes" id="UP000319257">
    <property type="component" value="Unassembled WGS sequence"/>
</dbReference>
<evidence type="ECO:0000259" key="2">
    <source>
        <dbReference type="Pfam" id="PF23544"/>
    </source>
</evidence>
<dbReference type="InParanoid" id="A0A507AQ75"/>
<sequence length="612" mass="67559">MAPRRPVVNGNISGSTGDRLDGLLSMLSGPTKLDVIVGDWMSEANLASRSLQLRAGQGEGYEPGFLHSLRLAHQEYLTYSNPYLKIVVNAGGLNPRALAEKVQSFLSSHGSRKRVSFITGDGLLSEIESLQIDPLTRSTGDFATWRKRYPDIIQANAYVGCWAITRALAQGSDIVICGRCTDASPIMGAAAWWHEWGVNDFDRLASALAAGHLIECGCYSTGGNYAGFMSMGSDYYDLSYPIAAVKEDGSAVIQKQPGQNGVVNVDTLRGQLLYEIQGLYYYNPDVIADITHITIQQVGKDQVLVSHVRGRAPPETLKIAVMAIGGYQAEFSVYITGIQAREKAQSFEGMARKIIDTSKLEVLDFQLYGMPKEDPRNQEEATVQLRVIAQSSDPQRLTAGKFLGPILSNQLQGYPGLTANLDYRTAEPRLICTYFPGLVDRHKVHQQIHSLEDPSRPVPVPDIAVLTPKHMLPKQLSHETACPMRLDDFGPTDRVPLGLAVYARSGDKGSNANVGFFFPERTNMKLKFDWLRSFLTIDTFRWLLDEDAGKDTHIERCEFPNIQAVHFVLHGHLGAGVSSSIKIDALGKNLAEYLRARYVDMPRIFLQGIAHM</sequence>
<dbReference type="OrthoDB" id="10265871at2759"/>
<dbReference type="PANTHER" id="PTHR47585:SF2">
    <property type="entry name" value="DUF1446 DOMAIN PROTEIN (AFU_ORTHOLOGUE AFUA_6G11420)"/>
    <property type="match status" value="1"/>
</dbReference>
<dbReference type="RefSeq" id="XP_030990355.1">
    <property type="nucleotide sequence ID" value="XM_031144839.1"/>
</dbReference>
<accession>A0A507AQ75</accession>
<dbReference type="PANTHER" id="PTHR47585">
    <property type="match status" value="1"/>
</dbReference>
<reference evidence="3 4" key="1">
    <citation type="submission" date="2019-06" db="EMBL/GenBank/DDBJ databases">
        <title>Draft genome sequence of the filamentous fungus Phialemoniopsis curvata isolated from diesel fuel.</title>
        <authorList>
            <person name="Varaljay V.A."/>
            <person name="Lyon W.J."/>
            <person name="Crouch A.L."/>
            <person name="Drake C.E."/>
            <person name="Hollomon J.M."/>
            <person name="Nadeau L.J."/>
            <person name="Nunn H.S."/>
            <person name="Stevenson B.S."/>
            <person name="Bojanowski C.L."/>
            <person name="Crookes-Goodson W.J."/>
        </authorList>
    </citation>
    <scope>NUCLEOTIDE SEQUENCE [LARGE SCALE GENOMIC DNA]</scope>
    <source>
        <strain evidence="3 4">D216</strain>
    </source>
</reference>
<feature type="domain" description="AtuA-like ferredoxin-fold" evidence="2">
    <location>
        <begin position="498"/>
        <end position="596"/>
    </location>
</feature>
<keyword evidence="4" id="KW-1185">Reference proteome</keyword>
<evidence type="ECO:0000313" key="3">
    <source>
        <dbReference type="EMBL" id="TPX08644.1"/>
    </source>
</evidence>
<organism evidence="3 4">
    <name type="scientific">Thyridium curvatum</name>
    <dbReference type="NCBI Taxonomy" id="1093900"/>
    <lineage>
        <taxon>Eukaryota</taxon>
        <taxon>Fungi</taxon>
        <taxon>Dikarya</taxon>
        <taxon>Ascomycota</taxon>
        <taxon>Pezizomycotina</taxon>
        <taxon>Sordariomycetes</taxon>
        <taxon>Sordariomycetidae</taxon>
        <taxon>Thyridiales</taxon>
        <taxon>Thyridiaceae</taxon>
        <taxon>Thyridium</taxon>
    </lineage>
</organism>
<gene>
    <name evidence="3" type="ORF">E0L32_009833</name>
</gene>
<proteinExistence type="predicted"/>
<dbReference type="AlphaFoldDB" id="A0A507AQ75"/>
<name>A0A507AQ75_9PEZI</name>
<dbReference type="GeneID" id="41977280"/>
<evidence type="ECO:0000313" key="4">
    <source>
        <dbReference type="Proteomes" id="UP000319257"/>
    </source>
</evidence>
<comment type="caution">
    <text evidence="3">The sequence shown here is derived from an EMBL/GenBank/DDBJ whole genome shotgun (WGS) entry which is preliminary data.</text>
</comment>
<dbReference type="InterPro" id="IPR056362">
    <property type="entry name" value="AtuA-like_ferredoxin_dom"/>
</dbReference>
<evidence type="ECO:0008006" key="5">
    <source>
        <dbReference type="Google" id="ProtNLM"/>
    </source>
</evidence>
<dbReference type="InterPro" id="IPR010839">
    <property type="entry name" value="AtuA_N"/>
</dbReference>
<protein>
    <recommendedName>
        <fullName evidence="5">DUF1446 domain protein</fullName>
    </recommendedName>
</protein>
<dbReference type="Pfam" id="PF23544">
    <property type="entry name" value="AtuA_ferredoxin"/>
    <property type="match status" value="1"/>
</dbReference>
<feature type="domain" description="Acyclic terpene utilisation N-terminal" evidence="1">
    <location>
        <begin position="10"/>
        <end position="449"/>
    </location>
</feature>
<dbReference type="Pfam" id="PF07287">
    <property type="entry name" value="AtuA"/>
    <property type="match status" value="1"/>
</dbReference>